<keyword evidence="6 7" id="KW-0149">Chlorophyll biosynthesis</keyword>
<evidence type="ECO:0000256" key="3">
    <source>
        <dbReference type="ARBA" id="ARBA00022531"/>
    </source>
</evidence>
<keyword evidence="7" id="KW-0150">Chloroplast</keyword>
<dbReference type="NCBIfam" id="TIGR01289">
    <property type="entry name" value="LPOR"/>
    <property type="match status" value="1"/>
</dbReference>
<dbReference type="InterPro" id="IPR036291">
    <property type="entry name" value="NAD(P)-bd_dom_sf"/>
</dbReference>
<organism evidence="8 9">
    <name type="scientific">Lupinus albus</name>
    <name type="common">White lupine</name>
    <name type="synonym">Lupinus termis</name>
    <dbReference type="NCBI Taxonomy" id="3870"/>
    <lineage>
        <taxon>Eukaryota</taxon>
        <taxon>Viridiplantae</taxon>
        <taxon>Streptophyta</taxon>
        <taxon>Embryophyta</taxon>
        <taxon>Tracheophyta</taxon>
        <taxon>Spermatophyta</taxon>
        <taxon>Magnoliopsida</taxon>
        <taxon>eudicotyledons</taxon>
        <taxon>Gunneridae</taxon>
        <taxon>Pentapetalae</taxon>
        <taxon>rosids</taxon>
        <taxon>fabids</taxon>
        <taxon>Fabales</taxon>
        <taxon>Fabaceae</taxon>
        <taxon>Papilionoideae</taxon>
        <taxon>50 kb inversion clade</taxon>
        <taxon>genistoids sensu lato</taxon>
        <taxon>core genistoids</taxon>
        <taxon>Genisteae</taxon>
        <taxon>Lupinus</taxon>
    </lineage>
</organism>
<dbReference type="SUPFAM" id="SSF51735">
    <property type="entry name" value="NAD(P)-binding Rossmann-fold domains"/>
    <property type="match status" value="1"/>
</dbReference>
<gene>
    <name evidence="8" type="ORF">Lalb_Chr20g0109721</name>
</gene>
<keyword evidence="4 7" id="KW-0521">NADP</keyword>
<evidence type="ECO:0000256" key="7">
    <source>
        <dbReference type="RuleBase" id="RU365001"/>
    </source>
</evidence>
<dbReference type="GO" id="GO:0015979">
    <property type="term" value="P:photosynthesis"/>
    <property type="evidence" value="ECO:0007669"/>
    <property type="project" value="UniProtKB-KW"/>
</dbReference>
<dbReference type="EMBL" id="WOCE01000020">
    <property type="protein sequence ID" value="KAE9590631.1"/>
    <property type="molecule type" value="Genomic_DNA"/>
</dbReference>
<evidence type="ECO:0000256" key="4">
    <source>
        <dbReference type="ARBA" id="ARBA00022857"/>
    </source>
</evidence>
<dbReference type="UniPathway" id="UPA00668"/>
<comment type="function">
    <text evidence="7">Phototransformation of protochlorophyllide (Pchlide) to chlorophyllide (Chlide).</text>
</comment>
<evidence type="ECO:0000256" key="6">
    <source>
        <dbReference type="ARBA" id="ARBA00023171"/>
    </source>
</evidence>
<evidence type="ECO:0000256" key="2">
    <source>
        <dbReference type="ARBA" id="ARBA00005821"/>
    </source>
</evidence>
<name>A0A6A4NNZ2_LUPAL</name>
<dbReference type="PRINTS" id="PR00081">
    <property type="entry name" value="GDHRDH"/>
</dbReference>
<keyword evidence="5 7" id="KW-0560">Oxidoreductase</keyword>
<dbReference type="Proteomes" id="UP000447434">
    <property type="component" value="Chromosome 20"/>
</dbReference>
<evidence type="ECO:0000313" key="9">
    <source>
        <dbReference type="Proteomes" id="UP000447434"/>
    </source>
</evidence>
<evidence type="ECO:0000313" key="8">
    <source>
        <dbReference type="EMBL" id="KAE9590631.1"/>
    </source>
</evidence>
<protein>
    <recommendedName>
        <fullName evidence="7">NADPH-protochlorophyllide oxidoreductase</fullName>
        <ecNumber evidence="7">1.3.1.33</ecNumber>
    </recommendedName>
</protein>
<dbReference type="CDD" id="cd09810">
    <property type="entry name" value="LPOR_like_SDR_c_like"/>
    <property type="match status" value="1"/>
</dbReference>
<dbReference type="InterPro" id="IPR005979">
    <property type="entry name" value="Prochl_reduct"/>
</dbReference>
<dbReference type="GO" id="GO:0015995">
    <property type="term" value="P:chlorophyll biosynthetic process"/>
    <property type="evidence" value="ECO:0007669"/>
    <property type="project" value="UniProtKB-UniPathway"/>
</dbReference>
<dbReference type="Gene3D" id="3.40.50.720">
    <property type="entry name" value="NAD(P)-binding Rossmann-like Domain"/>
    <property type="match status" value="1"/>
</dbReference>
<accession>A0A6A4NNZ2</accession>
<keyword evidence="7" id="KW-0934">Plastid</keyword>
<dbReference type="AlphaFoldDB" id="A0A6A4NNZ2"/>
<proteinExistence type="inferred from homology"/>
<comment type="catalytic activity">
    <reaction evidence="7">
        <text>chlorophyllide a + NADP(+) = protochlorophyllide a + NADPH + H(+)</text>
        <dbReference type="Rhea" id="RHEA:11132"/>
        <dbReference type="ChEBI" id="CHEBI:15378"/>
        <dbReference type="ChEBI" id="CHEBI:57783"/>
        <dbReference type="ChEBI" id="CHEBI:58349"/>
        <dbReference type="ChEBI" id="CHEBI:83348"/>
        <dbReference type="ChEBI" id="CHEBI:83350"/>
        <dbReference type="EC" id="1.3.1.33"/>
    </reaction>
</comment>
<keyword evidence="3 7" id="KW-0602">Photosynthesis</keyword>
<sequence>MALQAASLIPTSFSILKEGKSCVKDCSLFGLSLSDTLKGDFTSSALRCKFQPKIGAVRAEAAATTSPAVNKSAPEGKKTLRKGTVVITGASSGLGLATAKSLAETGKWHVIMACRDFLKTARAAKAAGIAKENYTILHLDLSSLDSVRQFVDNFRRSELPLDVLVCNAAVYLPTAKEPRFTAEGFEISVGTNHLGHFLLARLLLDDLNKSDYPSKRLIIVGSITGNTNTLAGNVPPKANLGDLRGLAGGLNGLNSSAMIDGGDFDGAKAYKDSKVCNMLTMQEFHRRYHEETGITFASLYPGCIATTGLFREHIPLFRTLFPPFQKYITKGYVSEDEAGKRLAQVVSEPSLTKSGVYWSWNKTSASFENQLSEEASDPEKARKVWEVSEKLVGLA</sequence>
<dbReference type="InterPro" id="IPR002347">
    <property type="entry name" value="SDR_fam"/>
</dbReference>
<dbReference type="EC" id="1.3.1.33" evidence="7"/>
<evidence type="ECO:0000256" key="5">
    <source>
        <dbReference type="ARBA" id="ARBA00023002"/>
    </source>
</evidence>
<comment type="subcellular location">
    <subcellularLocation>
        <location evidence="7">Plastid</location>
        <location evidence="7">Chloroplast</location>
    </subcellularLocation>
</comment>
<dbReference type="OrthoDB" id="191139at2759"/>
<dbReference type="GO" id="GO:0009507">
    <property type="term" value="C:chloroplast"/>
    <property type="evidence" value="ECO:0007669"/>
    <property type="project" value="UniProtKB-SubCell"/>
</dbReference>
<dbReference type="Pfam" id="PF00106">
    <property type="entry name" value="adh_short"/>
    <property type="match status" value="1"/>
</dbReference>
<reference evidence="9" key="1">
    <citation type="journal article" date="2020" name="Nat. Commun.">
        <title>Genome sequence of the cluster root forming white lupin.</title>
        <authorList>
            <person name="Hufnagel B."/>
            <person name="Marques A."/>
            <person name="Soriano A."/>
            <person name="Marques L."/>
            <person name="Divol F."/>
            <person name="Doumas P."/>
            <person name="Sallet E."/>
            <person name="Mancinotti D."/>
            <person name="Carrere S."/>
            <person name="Marande W."/>
            <person name="Arribat S."/>
            <person name="Keller J."/>
            <person name="Huneau C."/>
            <person name="Blein T."/>
            <person name="Aime D."/>
            <person name="Laguerre M."/>
            <person name="Taylor J."/>
            <person name="Schubert V."/>
            <person name="Nelson M."/>
            <person name="Geu-Flores F."/>
            <person name="Crespi M."/>
            <person name="Gallardo-Guerrero K."/>
            <person name="Delaux P.-M."/>
            <person name="Salse J."/>
            <person name="Berges H."/>
            <person name="Guyot R."/>
            <person name="Gouzy J."/>
            <person name="Peret B."/>
        </authorList>
    </citation>
    <scope>NUCLEOTIDE SEQUENCE [LARGE SCALE GENOMIC DNA]</scope>
    <source>
        <strain evidence="9">cv. Amiga</strain>
    </source>
</reference>
<comment type="similarity">
    <text evidence="2 7">Belongs to the short-chain dehydrogenases/reductases (SDR) family. POR subfamily.</text>
</comment>
<dbReference type="PANTHER" id="PTHR44419">
    <property type="entry name" value="PROTOCHLOROPHYLLIDE REDUCTASE C, CHLOROPLASTIC"/>
    <property type="match status" value="1"/>
</dbReference>
<comment type="pathway">
    <text evidence="1 7">Porphyrin-containing compound metabolism; chlorophyll biosynthesis.</text>
</comment>
<evidence type="ECO:0000256" key="1">
    <source>
        <dbReference type="ARBA" id="ARBA00005173"/>
    </source>
</evidence>
<comment type="caution">
    <text evidence="8">The sequence shown here is derived from an EMBL/GenBank/DDBJ whole genome shotgun (WGS) entry which is preliminary data.</text>
</comment>
<dbReference type="PANTHER" id="PTHR44419:SF19">
    <property type="entry name" value="PROTOCHLOROPHYLLIDE REDUCTASE A, CHLOROPLASTIC"/>
    <property type="match status" value="1"/>
</dbReference>
<keyword evidence="9" id="KW-1185">Reference proteome</keyword>
<dbReference type="GO" id="GO:0016630">
    <property type="term" value="F:protochlorophyllide reductase activity"/>
    <property type="evidence" value="ECO:0007669"/>
    <property type="project" value="UniProtKB-EC"/>
</dbReference>
<keyword evidence="7" id="KW-0809">Transit peptide</keyword>